<comment type="caution">
    <text evidence="1">The sequence shown here is derived from an EMBL/GenBank/DDBJ whole genome shotgun (WGS) entry which is preliminary data.</text>
</comment>
<organism evidence="1">
    <name type="scientific">bioreactor metagenome</name>
    <dbReference type="NCBI Taxonomy" id="1076179"/>
    <lineage>
        <taxon>unclassified sequences</taxon>
        <taxon>metagenomes</taxon>
        <taxon>ecological metagenomes</taxon>
    </lineage>
</organism>
<name>A0A645F9P3_9ZZZZ</name>
<sequence length="108" mass="12601">MLLDDNGTYILNPAYAMKNDPRRVVVFSGLGRNSLSARNWESFLHPLHAKIFSFFTFNRPLNTAISLLSRYLDRDEPTVRKIVFPFIENPLSVYTRYKEDKVFNIVLS</sequence>
<gene>
    <name evidence="1" type="ORF">SDC9_157332</name>
</gene>
<dbReference type="AlphaFoldDB" id="A0A645F9P3"/>
<reference evidence="1" key="1">
    <citation type="submission" date="2019-08" db="EMBL/GenBank/DDBJ databases">
        <authorList>
            <person name="Kucharzyk K."/>
            <person name="Murdoch R.W."/>
            <person name="Higgins S."/>
            <person name="Loffler F."/>
        </authorList>
    </citation>
    <scope>NUCLEOTIDE SEQUENCE</scope>
</reference>
<accession>A0A645F9P3</accession>
<protein>
    <submittedName>
        <fullName evidence="1">Uncharacterized protein</fullName>
    </submittedName>
</protein>
<dbReference type="EMBL" id="VSSQ01056180">
    <property type="protein sequence ID" value="MPN10039.1"/>
    <property type="molecule type" value="Genomic_DNA"/>
</dbReference>
<proteinExistence type="predicted"/>
<evidence type="ECO:0000313" key="1">
    <source>
        <dbReference type="EMBL" id="MPN10039.1"/>
    </source>
</evidence>